<gene>
    <name evidence="1" type="ORF">GP2_003_00670</name>
</gene>
<evidence type="ECO:0008006" key="3">
    <source>
        <dbReference type="Google" id="ProtNLM"/>
    </source>
</evidence>
<accession>A0ABQ0IG65</accession>
<evidence type="ECO:0000313" key="2">
    <source>
        <dbReference type="Proteomes" id="UP000035021"/>
    </source>
</evidence>
<name>A0ABQ0IG65_9ACTN</name>
<dbReference type="Proteomes" id="UP000035021">
    <property type="component" value="Unassembled WGS sequence"/>
</dbReference>
<sequence length="94" mass="10258">MLYPLSYEGVAPARAAPESLRQQPGCTPHPPVTSVYAHRRVTEYRHSDEARTPDSGGKQIAREMGLAPAIARDSLAHRFHGSAARTRGVRPDTP</sequence>
<reference evidence="1 2" key="1">
    <citation type="submission" date="2013-02" db="EMBL/GenBank/DDBJ databases">
        <title>Whole genome shotgun sequence of Gordonia paraffinivorans NBRC 108238.</title>
        <authorList>
            <person name="Isaki-Nakamura S."/>
            <person name="Hosoyama A."/>
            <person name="Tsuchikane K."/>
            <person name="Ando Y."/>
            <person name="Baba S."/>
            <person name="Ohji S."/>
            <person name="Hamada M."/>
            <person name="Tamura T."/>
            <person name="Yamazoe A."/>
            <person name="Yamazaki S."/>
            <person name="Fujita N."/>
        </authorList>
    </citation>
    <scope>NUCLEOTIDE SEQUENCE [LARGE SCALE GENOMIC DNA]</scope>
    <source>
        <strain evidence="1 2">NBRC 108238</strain>
    </source>
</reference>
<proteinExistence type="predicted"/>
<keyword evidence="2" id="KW-1185">Reference proteome</keyword>
<evidence type="ECO:0000313" key="1">
    <source>
        <dbReference type="EMBL" id="GAC82590.1"/>
    </source>
</evidence>
<dbReference type="EMBL" id="BAOQ01000003">
    <property type="protein sequence ID" value="GAC82590.1"/>
    <property type="molecule type" value="Genomic_DNA"/>
</dbReference>
<protein>
    <recommendedName>
        <fullName evidence="3">Transposase</fullName>
    </recommendedName>
</protein>
<organism evidence="1 2">
    <name type="scientific">Gordonia paraffinivorans NBRC 108238</name>
    <dbReference type="NCBI Taxonomy" id="1223543"/>
    <lineage>
        <taxon>Bacteria</taxon>
        <taxon>Bacillati</taxon>
        <taxon>Actinomycetota</taxon>
        <taxon>Actinomycetes</taxon>
        <taxon>Mycobacteriales</taxon>
        <taxon>Gordoniaceae</taxon>
        <taxon>Gordonia</taxon>
    </lineage>
</organism>
<comment type="caution">
    <text evidence="1">The sequence shown here is derived from an EMBL/GenBank/DDBJ whole genome shotgun (WGS) entry which is preliminary data.</text>
</comment>